<comment type="caution">
    <text evidence="1">The sequence shown here is derived from an EMBL/GenBank/DDBJ whole genome shotgun (WGS) entry which is preliminary data.</text>
</comment>
<gene>
    <name evidence="1" type="ORF">TWF481_001487</name>
</gene>
<protein>
    <submittedName>
        <fullName evidence="1">Uncharacterized protein</fullName>
    </submittedName>
</protein>
<dbReference type="AlphaFoldDB" id="A0AAV9WRQ3"/>
<proteinExistence type="predicted"/>
<evidence type="ECO:0000313" key="2">
    <source>
        <dbReference type="Proteomes" id="UP001370758"/>
    </source>
</evidence>
<evidence type="ECO:0000313" key="1">
    <source>
        <dbReference type="EMBL" id="KAK6512604.1"/>
    </source>
</evidence>
<sequence length="393" mass="44130">MCTMVTNIPLPPFPNEEYVFGLEVEDPLTGVEPTLHKRRREAFWGNPAGDPYDANAFFPHWYHWIVYDGTTNDLNQIITKDSYEIIEDDVWGSVNHVFEPSMLQQFLGKMMGMGDPLMPSTMVENVAECDYWHTNFMGQPRHYPADNSTYAKNGLLSVVYQYLPGVDQAEPERYANGELVGLSTDLAAAKSRLFLADMQEMFDENKDGYSKGTGGEDLIGRMADIEKIAAVFDLMRKAKIKEAFKKTCLRLSGVMYGVDDYLSRGNKADFASADAPFKMSNGNSYGSFGAQFPVWVKTYLETISIKAHAFVEARIESLKADLENSAVTAKNKAQVLTRLTAFTTAQRHSVPFLTLPIDTMTEFVVDASQKIAIYKIAETDPDPFEKRPFVNIS</sequence>
<dbReference type="Proteomes" id="UP001370758">
    <property type="component" value="Unassembled WGS sequence"/>
</dbReference>
<organism evidence="1 2">
    <name type="scientific">Arthrobotrys musiformis</name>
    <dbReference type="NCBI Taxonomy" id="47236"/>
    <lineage>
        <taxon>Eukaryota</taxon>
        <taxon>Fungi</taxon>
        <taxon>Dikarya</taxon>
        <taxon>Ascomycota</taxon>
        <taxon>Pezizomycotina</taxon>
        <taxon>Orbiliomycetes</taxon>
        <taxon>Orbiliales</taxon>
        <taxon>Orbiliaceae</taxon>
        <taxon>Arthrobotrys</taxon>
    </lineage>
</organism>
<reference evidence="1 2" key="1">
    <citation type="submission" date="2023-08" db="EMBL/GenBank/DDBJ databases">
        <authorList>
            <person name="Palmer J.M."/>
        </authorList>
    </citation>
    <scope>NUCLEOTIDE SEQUENCE [LARGE SCALE GENOMIC DNA]</scope>
    <source>
        <strain evidence="1 2">TWF481</strain>
    </source>
</reference>
<name>A0AAV9WRQ3_9PEZI</name>
<dbReference type="EMBL" id="JAVHJL010000001">
    <property type="protein sequence ID" value="KAK6512604.1"/>
    <property type="molecule type" value="Genomic_DNA"/>
</dbReference>
<keyword evidence="2" id="KW-1185">Reference proteome</keyword>
<accession>A0AAV9WRQ3</accession>